<dbReference type="Proteomes" id="UP000236664">
    <property type="component" value="Unassembled WGS sequence"/>
</dbReference>
<dbReference type="EMBL" id="MTQA01000225">
    <property type="protein sequence ID" value="PNP74018.1"/>
    <property type="molecule type" value="Genomic_DNA"/>
</dbReference>
<comment type="caution">
    <text evidence="1">The sequence shown here is derived from an EMBL/GenBank/DDBJ whole genome shotgun (WGS) entry which is preliminary data.</text>
</comment>
<reference evidence="1 2" key="1">
    <citation type="submission" date="2017-06" db="EMBL/GenBank/DDBJ databases">
        <title>Genome of Fusarium nygamai isolate CS10214.</title>
        <authorList>
            <person name="Gardiner D.M."/>
            <person name="Obanor F."/>
            <person name="Kazan K."/>
        </authorList>
    </citation>
    <scope>NUCLEOTIDE SEQUENCE [LARGE SCALE GENOMIC DNA]</scope>
    <source>
        <strain evidence="1 2">CS10214</strain>
    </source>
</reference>
<protein>
    <submittedName>
        <fullName evidence="1">Uncharacterized protein</fullName>
    </submittedName>
</protein>
<accession>A0A2K0VVG8</accession>
<keyword evidence="2" id="KW-1185">Reference proteome</keyword>
<sequence>MFQSSIFCVSPVNSSALRQVDVLRRPISDVPEGFEAALTLDAAPDVTW</sequence>
<name>A0A2K0VVG8_GIBNY</name>
<gene>
    <name evidence="1" type="ORF">FNYG_12646</name>
</gene>
<organism evidence="1 2">
    <name type="scientific">Gibberella nygamai</name>
    <name type="common">Bean root rot disease fungus</name>
    <name type="synonym">Fusarium nygamai</name>
    <dbReference type="NCBI Taxonomy" id="42673"/>
    <lineage>
        <taxon>Eukaryota</taxon>
        <taxon>Fungi</taxon>
        <taxon>Dikarya</taxon>
        <taxon>Ascomycota</taxon>
        <taxon>Pezizomycotina</taxon>
        <taxon>Sordariomycetes</taxon>
        <taxon>Hypocreomycetidae</taxon>
        <taxon>Hypocreales</taxon>
        <taxon>Nectriaceae</taxon>
        <taxon>Fusarium</taxon>
        <taxon>Fusarium fujikuroi species complex</taxon>
    </lineage>
</organism>
<evidence type="ECO:0000313" key="2">
    <source>
        <dbReference type="Proteomes" id="UP000236664"/>
    </source>
</evidence>
<proteinExistence type="predicted"/>
<dbReference type="AlphaFoldDB" id="A0A2K0VVG8"/>
<evidence type="ECO:0000313" key="1">
    <source>
        <dbReference type="EMBL" id="PNP74018.1"/>
    </source>
</evidence>